<sequence length="309" mass="34407">MPQEPDYKCKVINGTSGYARDNSSWILGRMVRDFDNWCHSDTRKKTQDILETRWNDMKKKDPSVDRPLRAGLVVTIYQPSTTVAAGVVKKDWIYWSGVITMVVQLAIAAIPLGLFGDWGIIMVTIAGNALAIATGLLPQWKKEKWACRRDAKDPYILTRGNGAQHAVVVLGNKRGFNLEDLAAGRSNIEVKPGQTTRIALLILSALWIVLLITAAGLKANTWFLLAVGGLGIVQNVFMVGLPRKPENSGIPLEYVDVYGEAKVMQTLLAVERDYPRLGRSMREEFFPGELRPEEIQQWEELEGRDGVAA</sequence>
<feature type="transmembrane region" description="Helical" evidence="1">
    <location>
        <begin position="92"/>
        <end position="112"/>
    </location>
</feature>
<evidence type="ECO:0000256" key="1">
    <source>
        <dbReference type="SAM" id="Phobius"/>
    </source>
</evidence>
<organism evidence="2 3">
    <name type="scientific">Paecilomyces lecythidis</name>
    <dbReference type="NCBI Taxonomy" id="3004212"/>
    <lineage>
        <taxon>Eukaryota</taxon>
        <taxon>Fungi</taxon>
        <taxon>Dikarya</taxon>
        <taxon>Ascomycota</taxon>
        <taxon>Pezizomycotina</taxon>
        <taxon>Eurotiomycetes</taxon>
        <taxon>Eurotiomycetidae</taxon>
        <taxon>Eurotiales</taxon>
        <taxon>Thermoascaceae</taxon>
        <taxon>Paecilomyces</taxon>
    </lineage>
</organism>
<gene>
    <name evidence="2" type="ORF">Plec18167_001967</name>
</gene>
<feature type="transmembrane region" description="Helical" evidence="1">
    <location>
        <begin position="222"/>
        <end position="241"/>
    </location>
</feature>
<feature type="transmembrane region" description="Helical" evidence="1">
    <location>
        <begin position="198"/>
        <end position="216"/>
    </location>
</feature>
<keyword evidence="1" id="KW-1133">Transmembrane helix</keyword>
<dbReference type="Proteomes" id="UP001583193">
    <property type="component" value="Unassembled WGS sequence"/>
</dbReference>
<name>A0ABR3YAH2_9EURO</name>
<keyword evidence="1" id="KW-0472">Membrane</keyword>
<reference evidence="2 3" key="1">
    <citation type="journal article" date="2024" name="IMA Fungus">
        <title>IMA Genome - F19 : A genome assembly and annotation guide to empower mycologists, including annotated draft genome sequences of Ceratocystis pirilliformis, Diaporthe australafricana, Fusarium ophioides, Paecilomyces lecythidis, and Sporothrix stenoceras.</title>
        <authorList>
            <person name="Aylward J."/>
            <person name="Wilson A.M."/>
            <person name="Visagie C.M."/>
            <person name="Spraker J."/>
            <person name="Barnes I."/>
            <person name="Buitendag C."/>
            <person name="Ceriani C."/>
            <person name="Del Mar Angel L."/>
            <person name="du Plessis D."/>
            <person name="Fuchs T."/>
            <person name="Gasser K."/>
            <person name="Kramer D."/>
            <person name="Li W."/>
            <person name="Munsamy K."/>
            <person name="Piso A."/>
            <person name="Price J.L."/>
            <person name="Sonnekus B."/>
            <person name="Thomas C."/>
            <person name="van der Nest A."/>
            <person name="van Dijk A."/>
            <person name="van Heerden A."/>
            <person name="van Vuuren N."/>
            <person name="Yilmaz N."/>
            <person name="Duong T.A."/>
            <person name="van der Merwe N.A."/>
            <person name="Wingfield M.J."/>
            <person name="Wingfield B.D."/>
        </authorList>
    </citation>
    <scope>NUCLEOTIDE SEQUENCE [LARGE SCALE GENOMIC DNA]</scope>
    <source>
        <strain evidence="2 3">CMW 18167</strain>
    </source>
</reference>
<comment type="caution">
    <text evidence="2">The sequence shown here is derived from an EMBL/GenBank/DDBJ whole genome shotgun (WGS) entry which is preliminary data.</text>
</comment>
<feature type="transmembrane region" description="Helical" evidence="1">
    <location>
        <begin position="118"/>
        <end position="138"/>
    </location>
</feature>
<accession>A0ABR3YAH2</accession>
<evidence type="ECO:0000313" key="2">
    <source>
        <dbReference type="EMBL" id="KAL1885310.1"/>
    </source>
</evidence>
<keyword evidence="1" id="KW-0812">Transmembrane</keyword>
<proteinExistence type="predicted"/>
<dbReference type="EMBL" id="JAVDPF010000003">
    <property type="protein sequence ID" value="KAL1885310.1"/>
    <property type="molecule type" value="Genomic_DNA"/>
</dbReference>
<evidence type="ECO:0000313" key="3">
    <source>
        <dbReference type="Proteomes" id="UP001583193"/>
    </source>
</evidence>
<keyword evidence="3" id="KW-1185">Reference proteome</keyword>
<protein>
    <submittedName>
        <fullName evidence="2">Uncharacterized protein</fullName>
    </submittedName>
</protein>